<evidence type="ECO:0000313" key="4">
    <source>
        <dbReference type="Proteomes" id="UP000243494"/>
    </source>
</evidence>
<dbReference type="GO" id="GO:0009401">
    <property type="term" value="P:phosphoenolpyruvate-dependent sugar phosphotransferase system"/>
    <property type="evidence" value="ECO:0007669"/>
    <property type="project" value="InterPro"/>
</dbReference>
<reference evidence="3 4" key="1">
    <citation type="journal article" date="2017" name="Genome Announc.">
        <title>Draft Genome Sequence of Romboutsia maritimum sp. nov. Strain CCRI-22766(T), Isolated from Coastal Estuarine Mud.</title>
        <authorList>
            <person name="Maheux A.F."/>
            <person name="Boudreau D.K."/>
            <person name="Berube E."/>
            <person name="Boissinot M."/>
            <person name="Raymond F."/>
            <person name="Brodeur S."/>
            <person name="Corbeil J."/>
            <person name="Brightwell G."/>
            <person name="Broda D."/>
            <person name="Omar R.F."/>
            <person name="Bergeron M.G."/>
        </authorList>
    </citation>
    <scope>NUCLEOTIDE SEQUENCE [LARGE SCALE GENOMIC DNA]</scope>
    <source>
        <strain evidence="3 4">CCRI-22766</strain>
    </source>
</reference>
<dbReference type="OrthoDB" id="1753343at2"/>
<evidence type="ECO:0000259" key="2">
    <source>
        <dbReference type="Pfam" id="PF02302"/>
    </source>
</evidence>
<dbReference type="RefSeq" id="WP_095405835.1">
    <property type="nucleotide sequence ID" value="NZ_NOJZ02000009.1"/>
</dbReference>
<keyword evidence="3" id="KW-0762">Sugar transport</keyword>
<keyword evidence="3" id="KW-0813">Transport</keyword>
<gene>
    <name evidence="3" type="ORF">CHF27_007145</name>
</gene>
<dbReference type="EMBL" id="NOJZ02000009">
    <property type="protein sequence ID" value="RDY23702.1"/>
    <property type="molecule type" value="Genomic_DNA"/>
</dbReference>
<dbReference type="Pfam" id="PF02302">
    <property type="entry name" value="PTS_IIB"/>
    <property type="match status" value="1"/>
</dbReference>
<sequence>MDKKIIAVCDSSKCAQALEEAGKKLGYCVRSEVQNNESIINEIPKYDIESATIILFATSAEVECIENIERFIDREYYEADPKYVIEDAEAVISEILLDLN</sequence>
<dbReference type="InterPro" id="IPR036095">
    <property type="entry name" value="PTS_EIIB-like_sf"/>
</dbReference>
<comment type="caution">
    <text evidence="3">The sequence shown here is derived from an EMBL/GenBank/DDBJ whole genome shotgun (WGS) entry which is preliminary data.</text>
</comment>
<dbReference type="Proteomes" id="UP000243494">
    <property type="component" value="Unassembled WGS sequence"/>
</dbReference>
<accession>A0A371IT97</accession>
<evidence type="ECO:0000256" key="1">
    <source>
        <dbReference type="ARBA" id="ARBA00022679"/>
    </source>
</evidence>
<name>A0A371IT97_9FIRM</name>
<proteinExistence type="predicted"/>
<organism evidence="3 4">
    <name type="scientific">Romboutsia maritimum</name>
    <dbReference type="NCBI Taxonomy" id="2020948"/>
    <lineage>
        <taxon>Bacteria</taxon>
        <taxon>Bacillati</taxon>
        <taxon>Bacillota</taxon>
        <taxon>Clostridia</taxon>
        <taxon>Peptostreptococcales</taxon>
        <taxon>Peptostreptococcaceae</taxon>
        <taxon>Romboutsia</taxon>
    </lineage>
</organism>
<protein>
    <submittedName>
        <fullName evidence="3">PTS sugar transporter subunit IIBC</fullName>
    </submittedName>
</protein>
<dbReference type="GO" id="GO:0008982">
    <property type="term" value="F:protein-N(PI)-phosphohistidine-sugar phosphotransferase activity"/>
    <property type="evidence" value="ECO:0007669"/>
    <property type="project" value="InterPro"/>
</dbReference>
<feature type="domain" description="Phosphotransferase system EIIB component type 2/3" evidence="2">
    <location>
        <begin position="14"/>
        <end position="93"/>
    </location>
</feature>
<dbReference type="InterPro" id="IPR003501">
    <property type="entry name" value="PTS_EIIB_2/3"/>
</dbReference>
<keyword evidence="4" id="KW-1185">Reference proteome</keyword>
<dbReference type="SUPFAM" id="SSF52794">
    <property type="entry name" value="PTS system IIB component-like"/>
    <property type="match status" value="1"/>
</dbReference>
<dbReference type="Gene3D" id="3.40.50.2300">
    <property type="match status" value="1"/>
</dbReference>
<keyword evidence="1" id="KW-0808">Transferase</keyword>
<evidence type="ECO:0000313" key="3">
    <source>
        <dbReference type="EMBL" id="RDY23702.1"/>
    </source>
</evidence>
<dbReference type="AlphaFoldDB" id="A0A371IT97"/>